<keyword evidence="3" id="KW-0309">Germination</keyword>
<keyword evidence="4 8" id="KW-0732">Signal</keyword>
<feature type="domain" description="Spore germination GerAC-like C-terminal" evidence="9">
    <location>
        <begin position="222"/>
        <end position="384"/>
    </location>
</feature>
<evidence type="ECO:0000256" key="4">
    <source>
        <dbReference type="ARBA" id="ARBA00022729"/>
    </source>
</evidence>
<evidence type="ECO:0000256" key="5">
    <source>
        <dbReference type="ARBA" id="ARBA00023136"/>
    </source>
</evidence>
<evidence type="ECO:0000256" key="7">
    <source>
        <dbReference type="ARBA" id="ARBA00023288"/>
    </source>
</evidence>
<keyword evidence="12" id="KW-1185">Reference proteome</keyword>
<evidence type="ECO:0000259" key="9">
    <source>
        <dbReference type="Pfam" id="PF05504"/>
    </source>
</evidence>
<evidence type="ECO:0000259" key="10">
    <source>
        <dbReference type="Pfam" id="PF25198"/>
    </source>
</evidence>
<keyword evidence="7" id="KW-0449">Lipoprotein</keyword>
<dbReference type="STRING" id="200904.GCA_900168775_01154"/>
<dbReference type="Pfam" id="PF25198">
    <property type="entry name" value="Spore_GerAC_N"/>
    <property type="match status" value="1"/>
</dbReference>
<accession>A0A366EA61</accession>
<evidence type="ECO:0000256" key="2">
    <source>
        <dbReference type="ARBA" id="ARBA00007886"/>
    </source>
</evidence>
<dbReference type="GO" id="GO:0009847">
    <property type="term" value="P:spore germination"/>
    <property type="evidence" value="ECO:0007669"/>
    <property type="project" value="InterPro"/>
</dbReference>
<dbReference type="InterPro" id="IPR057336">
    <property type="entry name" value="GerAC_N"/>
</dbReference>
<dbReference type="OrthoDB" id="9816067at2"/>
<dbReference type="EMBL" id="QNRI01000005">
    <property type="protein sequence ID" value="RBO98298.1"/>
    <property type="molecule type" value="Genomic_DNA"/>
</dbReference>
<keyword evidence="5" id="KW-0472">Membrane</keyword>
<evidence type="ECO:0000256" key="3">
    <source>
        <dbReference type="ARBA" id="ARBA00022544"/>
    </source>
</evidence>
<evidence type="ECO:0000313" key="11">
    <source>
        <dbReference type="EMBL" id="RBO98298.1"/>
    </source>
</evidence>
<evidence type="ECO:0000256" key="8">
    <source>
        <dbReference type="SAM" id="SignalP"/>
    </source>
</evidence>
<dbReference type="RefSeq" id="WP_113868709.1">
    <property type="nucleotide sequence ID" value="NZ_BAABQN010000005.1"/>
</dbReference>
<dbReference type="GO" id="GO:0016020">
    <property type="term" value="C:membrane"/>
    <property type="evidence" value="ECO:0007669"/>
    <property type="project" value="UniProtKB-SubCell"/>
</dbReference>
<dbReference type="PANTHER" id="PTHR35789:SF1">
    <property type="entry name" value="SPORE GERMINATION PROTEIN B3"/>
    <property type="match status" value="1"/>
</dbReference>
<dbReference type="Proteomes" id="UP000252254">
    <property type="component" value="Unassembled WGS sequence"/>
</dbReference>
<proteinExistence type="inferred from homology"/>
<dbReference type="InterPro" id="IPR046953">
    <property type="entry name" value="Spore_GerAC-like_C"/>
</dbReference>
<dbReference type="AlphaFoldDB" id="A0A366EA61"/>
<feature type="domain" description="Spore germination protein N-terminal" evidence="10">
    <location>
        <begin position="23"/>
        <end position="194"/>
    </location>
</feature>
<evidence type="ECO:0000313" key="12">
    <source>
        <dbReference type="Proteomes" id="UP000252254"/>
    </source>
</evidence>
<dbReference type="PANTHER" id="PTHR35789">
    <property type="entry name" value="SPORE GERMINATION PROTEIN B3"/>
    <property type="match status" value="1"/>
</dbReference>
<keyword evidence="6" id="KW-0564">Palmitate</keyword>
<dbReference type="PROSITE" id="PS51257">
    <property type="entry name" value="PROKAR_LIPOPROTEIN"/>
    <property type="match status" value="1"/>
</dbReference>
<feature type="chain" id="PRO_5038907391" evidence="8">
    <location>
        <begin position="24"/>
        <end position="401"/>
    </location>
</feature>
<dbReference type="NCBIfam" id="TIGR02887">
    <property type="entry name" value="spore_ger_x_C"/>
    <property type="match status" value="1"/>
</dbReference>
<dbReference type="Gene3D" id="3.30.300.210">
    <property type="entry name" value="Nutrient germinant receptor protein C, domain 3"/>
    <property type="match status" value="1"/>
</dbReference>
<protein>
    <submittedName>
        <fullName evidence="11">Spore germination protein KC</fullName>
    </submittedName>
</protein>
<comment type="similarity">
    <text evidence="2">Belongs to the GerABKC lipoprotein family.</text>
</comment>
<evidence type="ECO:0000256" key="1">
    <source>
        <dbReference type="ARBA" id="ARBA00004635"/>
    </source>
</evidence>
<comment type="caution">
    <text evidence="11">The sequence shown here is derived from an EMBL/GenBank/DDBJ whole genome shotgun (WGS) entry which is preliminary data.</text>
</comment>
<dbReference type="InterPro" id="IPR038501">
    <property type="entry name" value="Spore_GerAC_C_sf"/>
</dbReference>
<dbReference type="InterPro" id="IPR008844">
    <property type="entry name" value="Spore_GerAC-like"/>
</dbReference>
<sequence length="401" mass="44594">MGKYINMLYAICLCVWLSGCWSANELSSITIATALGIDKSEKGFTLTLQVLNPNEIAGKEGLSSRTAISNYTESGATFFEAVRKLTKVTPRKVFLSHLMLVAYGESVAEEGISSSLDFLIRDHELRTDFVMAIVKDNTAGELISVLTPLEKISASKIYDSIESAQDYWAPTKKVQVDELVNSLTAEGKEAVLTGIYIVGNSEEGQKLQSVEQTKPLANIYINGIGVFNGDQLVGWLNEEESKGFNYITNNVKNTVGWVSIGNGKVSVEVKKNDTKIIMNQKNDAKTFDVVLKTVVNIGEVETDFMIMDQSDVQKIEEKVAEKIERICQASITKAKEYESDIFGFGEVMRKTSPEEWGKVKDNWSKQFVFAEINVKAEVQIDKSGMITSPFYKKIKEKNSEE</sequence>
<comment type="subcellular location">
    <subcellularLocation>
        <location evidence="1">Membrane</location>
        <topology evidence="1">Lipid-anchor</topology>
    </subcellularLocation>
</comment>
<organism evidence="11 12">
    <name type="scientific">Paraliobacillus ryukyuensis</name>
    <dbReference type="NCBI Taxonomy" id="200904"/>
    <lineage>
        <taxon>Bacteria</taxon>
        <taxon>Bacillati</taxon>
        <taxon>Bacillota</taxon>
        <taxon>Bacilli</taxon>
        <taxon>Bacillales</taxon>
        <taxon>Bacillaceae</taxon>
        <taxon>Paraliobacillus</taxon>
    </lineage>
</organism>
<dbReference type="Gene3D" id="6.20.190.10">
    <property type="entry name" value="Nutrient germinant receptor protein C, domain 1"/>
    <property type="match status" value="1"/>
</dbReference>
<gene>
    <name evidence="11" type="ORF">DES48_105149</name>
</gene>
<reference evidence="11 12" key="1">
    <citation type="submission" date="2018-06" db="EMBL/GenBank/DDBJ databases">
        <title>Genomic Encyclopedia of Type Strains, Phase IV (KMG-IV): sequencing the most valuable type-strain genomes for metagenomic binning, comparative biology and taxonomic classification.</title>
        <authorList>
            <person name="Goeker M."/>
        </authorList>
    </citation>
    <scope>NUCLEOTIDE SEQUENCE [LARGE SCALE GENOMIC DNA]</scope>
    <source>
        <strain evidence="11 12">DSM 15140</strain>
    </source>
</reference>
<name>A0A366EA61_9BACI</name>
<evidence type="ECO:0000256" key="6">
    <source>
        <dbReference type="ARBA" id="ARBA00023139"/>
    </source>
</evidence>
<dbReference type="Pfam" id="PF05504">
    <property type="entry name" value="Spore_GerAC"/>
    <property type="match status" value="1"/>
</dbReference>
<feature type="signal peptide" evidence="8">
    <location>
        <begin position="1"/>
        <end position="23"/>
    </location>
</feature>